<dbReference type="HOGENOM" id="CLU_114240_0_0_1"/>
<dbReference type="InterPro" id="IPR019328">
    <property type="entry name" value="PIGH-H_dom"/>
</dbReference>
<proteinExistence type="inferred from homology"/>
<evidence type="ECO:0000313" key="5">
    <source>
        <dbReference type="Proteomes" id="UP000030669"/>
    </source>
</evidence>
<dbReference type="GeneID" id="19308264"/>
<dbReference type="PANTHER" id="PTHR15231">
    <property type="entry name" value="PHOSPHATIDYLINOSITOL N-ACETYLGLUCOSAMINYLTRANSFERASE SUBUNIT H"/>
    <property type="match status" value="1"/>
</dbReference>
<dbReference type="OrthoDB" id="6256716at2759"/>
<organism evidence="4 5">
    <name type="scientific">Gloeophyllum trabeum (strain ATCC 11539 / FP-39264 / Madison 617)</name>
    <name type="common">Brown rot fungus</name>
    <dbReference type="NCBI Taxonomy" id="670483"/>
    <lineage>
        <taxon>Eukaryota</taxon>
        <taxon>Fungi</taxon>
        <taxon>Dikarya</taxon>
        <taxon>Basidiomycota</taxon>
        <taxon>Agaricomycotina</taxon>
        <taxon>Agaricomycetes</taxon>
        <taxon>Gloeophyllales</taxon>
        <taxon>Gloeophyllaceae</taxon>
        <taxon>Gloeophyllum</taxon>
    </lineage>
</organism>
<keyword evidence="5" id="KW-1185">Reference proteome</keyword>
<comment type="pathway">
    <text evidence="1">Glycolipid biosynthesis; glycosylphosphatidylinositol-anchor biosynthesis.</text>
</comment>
<evidence type="ECO:0000259" key="3">
    <source>
        <dbReference type="Pfam" id="PF10181"/>
    </source>
</evidence>
<sequence>MRSWRQPLPLTNPEFTVHEWPGYCEYRVENWHLARDGSGRVVEGYRALSWKDAVFSVIIAVLWPLFRASLRARIVLVIVLAFMLWSRCSQVLWESVISIPPHGIQLETHKGYPSMPLYAVRRFIPSGSLKDFIINEGLQRWNVRYYLSAIRRTSCGAFTMEIAYNDTLPHFPILLEVYRGIHETELFSQA</sequence>
<dbReference type="Pfam" id="PF10181">
    <property type="entry name" value="PIG-H"/>
    <property type="match status" value="1"/>
</dbReference>
<dbReference type="eggNOG" id="KOG4551">
    <property type="taxonomic scope" value="Eukaryota"/>
</dbReference>
<evidence type="ECO:0000256" key="2">
    <source>
        <dbReference type="ARBA" id="ARBA00009610"/>
    </source>
</evidence>
<dbReference type="Proteomes" id="UP000030669">
    <property type="component" value="Unassembled WGS sequence"/>
</dbReference>
<evidence type="ECO:0000256" key="1">
    <source>
        <dbReference type="ARBA" id="ARBA00004687"/>
    </source>
</evidence>
<dbReference type="InterPro" id="IPR044215">
    <property type="entry name" value="PIG-H"/>
</dbReference>
<dbReference type="STRING" id="670483.S7RU12"/>
<protein>
    <recommendedName>
        <fullName evidence="3">Phosphatidylinositol N-acetylglucosaminyltransferase subunit H conserved domain-containing protein</fullName>
    </recommendedName>
</protein>
<dbReference type="GO" id="GO:0006506">
    <property type="term" value="P:GPI anchor biosynthetic process"/>
    <property type="evidence" value="ECO:0007669"/>
    <property type="project" value="UniProtKB-UniPathway"/>
</dbReference>
<dbReference type="KEGG" id="gtr:GLOTRDRAFT_72347"/>
<dbReference type="RefSeq" id="XP_007863444.1">
    <property type="nucleotide sequence ID" value="XM_007865253.1"/>
</dbReference>
<dbReference type="EMBL" id="KB469298">
    <property type="protein sequence ID" value="EPQ58195.1"/>
    <property type="molecule type" value="Genomic_DNA"/>
</dbReference>
<evidence type="ECO:0000313" key="4">
    <source>
        <dbReference type="EMBL" id="EPQ58195.1"/>
    </source>
</evidence>
<gene>
    <name evidence="4" type="ORF">GLOTRDRAFT_72347</name>
</gene>
<dbReference type="UniPathway" id="UPA00196"/>
<dbReference type="GO" id="GO:0000506">
    <property type="term" value="C:glycosylphosphatidylinositol-N-acetylglucosaminyltransferase (GPI-GnT) complex"/>
    <property type="evidence" value="ECO:0007669"/>
    <property type="project" value="InterPro"/>
</dbReference>
<dbReference type="OMA" id="NEGLHGW"/>
<reference evidence="4 5" key="1">
    <citation type="journal article" date="2012" name="Science">
        <title>The Paleozoic origin of enzymatic lignin decomposition reconstructed from 31 fungal genomes.</title>
        <authorList>
            <person name="Floudas D."/>
            <person name="Binder M."/>
            <person name="Riley R."/>
            <person name="Barry K."/>
            <person name="Blanchette R.A."/>
            <person name="Henrissat B."/>
            <person name="Martinez A.T."/>
            <person name="Otillar R."/>
            <person name="Spatafora J.W."/>
            <person name="Yadav J.S."/>
            <person name="Aerts A."/>
            <person name="Benoit I."/>
            <person name="Boyd A."/>
            <person name="Carlson A."/>
            <person name="Copeland A."/>
            <person name="Coutinho P.M."/>
            <person name="de Vries R.P."/>
            <person name="Ferreira P."/>
            <person name="Findley K."/>
            <person name="Foster B."/>
            <person name="Gaskell J."/>
            <person name="Glotzer D."/>
            <person name="Gorecki P."/>
            <person name="Heitman J."/>
            <person name="Hesse C."/>
            <person name="Hori C."/>
            <person name="Igarashi K."/>
            <person name="Jurgens J.A."/>
            <person name="Kallen N."/>
            <person name="Kersten P."/>
            <person name="Kohler A."/>
            <person name="Kuees U."/>
            <person name="Kumar T.K.A."/>
            <person name="Kuo A."/>
            <person name="LaButti K."/>
            <person name="Larrondo L.F."/>
            <person name="Lindquist E."/>
            <person name="Ling A."/>
            <person name="Lombard V."/>
            <person name="Lucas S."/>
            <person name="Lundell T."/>
            <person name="Martin R."/>
            <person name="McLaughlin D.J."/>
            <person name="Morgenstern I."/>
            <person name="Morin E."/>
            <person name="Murat C."/>
            <person name="Nagy L.G."/>
            <person name="Nolan M."/>
            <person name="Ohm R.A."/>
            <person name="Patyshakuliyeva A."/>
            <person name="Rokas A."/>
            <person name="Ruiz-Duenas F.J."/>
            <person name="Sabat G."/>
            <person name="Salamov A."/>
            <person name="Samejima M."/>
            <person name="Schmutz J."/>
            <person name="Slot J.C."/>
            <person name="St John F."/>
            <person name="Stenlid J."/>
            <person name="Sun H."/>
            <person name="Sun S."/>
            <person name="Syed K."/>
            <person name="Tsang A."/>
            <person name="Wiebenga A."/>
            <person name="Young D."/>
            <person name="Pisabarro A."/>
            <person name="Eastwood D.C."/>
            <person name="Martin F."/>
            <person name="Cullen D."/>
            <person name="Grigoriev I.V."/>
            <person name="Hibbett D.S."/>
        </authorList>
    </citation>
    <scope>NUCLEOTIDE SEQUENCE [LARGE SCALE GENOMIC DNA]</scope>
    <source>
        <strain evidence="4 5">ATCC 11539</strain>
    </source>
</reference>
<dbReference type="AlphaFoldDB" id="S7RU12"/>
<name>S7RU12_GLOTA</name>
<comment type="similarity">
    <text evidence="2">Belongs to the PIGH family.</text>
</comment>
<accession>S7RU12</accession>
<dbReference type="PANTHER" id="PTHR15231:SF1">
    <property type="entry name" value="PHOSPHATIDYLINOSITOL N-ACETYLGLUCOSAMINYLTRANSFERASE SUBUNIT H"/>
    <property type="match status" value="1"/>
</dbReference>
<feature type="domain" description="Phosphatidylinositol N-acetylglucosaminyltransferase subunit H conserved" evidence="3">
    <location>
        <begin position="95"/>
        <end position="153"/>
    </location>
</feature>